<dbReference type="InterPro" id="IPR049492">
    <property type="entry name" value="BD-FAE-like_dom"/>
</dbReference>
<comment type="caution">
    <text evidence="3">The sequence shown here is derived from an EMBL/GenBank/DDBJ whole genome shotgun (WGS) entry which is preliminary data.</text>
</comment>
<name>A0A1Y1Y4S5_9FUNG</name>
<feature type="domain" description="BD-FAE-like" evidence="2">
    <location>
        <begin position="43"/>
        <end position="262"/>
    </location>
</feature>
<dbReference type="Pfam" id="PF20434">
    <property type="entry name" value="BD-FAE"/>
    <property type="match status" value="1"/>
</dbReference>
<organism evidence="3 4">
    <name type="scientific">Basidiobolus meristosporus CBS 931.73</name>
    <dbReference type="NCBI Taxonomy" id="1314790"/>
    <lineage>
        <taxon>Eukaryota</taxon>
        <taxon>Fungi</taxon>
        <taxon>Fungi incertae sedis</taxon>
        <taxon>Zoopagomycota</taxon>
        <taxon>Entomophthoromycotina</taxon>
        <taxon>Basidiobolomycetes</taxon>
        <taxon>Basidiobolales</taxon>
        <taxon>Basidiobolaceae</taxon>
        <taxon>Basidiobolus</taxon>
    </lineage>
</organism>
<dbReference type="SUPFAM" id="SSF53474">
    <property type="entry name" value="alpha/beta-Hydrolases"/>
    <property type="match status" value="1"/>
</dbReference>
<sequence length="321" mass="36937">MEMLPTVAYYLYWRYWKVRKQIDSIKKSNIPFYPSAETDKPKLDVYLPTRISTLAPVIFFIYGGSWSSGNKLMYTLLADTLRKEGYMVVVPDYRKYPEVKIAQIYEDVTQALLWTRDNAKHYGGDPSCISIMGHSAGAHLAAQMVLDDIRRKVEMQTSTADTTALPPVQHLILLAGVYDIGEHYLWETYRGVEEISGMSRVMGSTPANFDLNSPTCALKSVLSWDLKKKGEFVRQLPPTLVVHGQHDYTVPVQSANKFHTVLQEIFHDINQHVEYKYLCYPDMNHSDPVFALMPTCWYHSQFYKPLLDEISNYSNKPSREN</sequence>
<dbReference type="Proteomes" id="UP000193498">
    <property type="component" value="Unassembled WGS sequence"/>
</dbReference>
<keyword evidence="4" id="KW-1185">Reference proteome</keyword>
<proteinExistence type="predicted"/>
<dbReference type="OrthoDB" id="6495301at2759"/>
<dbReference type="AlphaFoldDB" id="A0A1Y1Y4S5"/>
<dbReference type="InterPro" id="IPR029058">
    <property type="entry name" value="AB_hydrolase_fold"/>
</dbReference>
<dbReference type="GO" id="GO:0016787">
    <property type="term" value="F:hydrolase activity"/>
    <property type="evidence" value="ECO:0007669"/>
    <property type="project" value="UniProtKB-KW"/>
</dbReference>
<keyword evidence="1 3" id="KW-0378">Hydrolase</keyword>
<protein>
    <submittedName>
        <fullName evidence="3">Alpha/beta-hydrolase</fullName>
    </submittedName>
</protein>
<dbReference type="InParanoid" id="A0A1Y1Y4S5"/>
<reference evidence="3 4" key="1">
    <citation type="submission" date="2016-07" db="EMBL/GenBank/DDBJ databases">
        <title>Pervasive Adenine N6-methylation of Active Genes in Fungi.</title>
        <authorList>
            <consortium name="DOE Joint Genome Institute"/>
            <person name="Mondo S.J."/>
            <person name="Dannebaum R.O."/>
            <person name="Kuo R.C."/>
            <person name="Labutti K."/>
            <person name="Haridas S."/>
            <person name="Kuo A."/>
            <person name="Salamov A."/>
            <person name="Ahrendt S.R."/>
            <person name="Lipzen A."/>
            <person name="Sullivan W."/>
            <person name="Andreopoulos W.B."/>
            <person name="Clum A."/>
            <person name="Lindquist E."/>
            <person name="Daum C."/>
            <person name="Ramamoorthy G.K."/>
            <person name="Gryganskyi A."/>
            <person name="Culley D."/>
            <person name="Magnuson J.K."/>
            <person name="James T.Y."/>
            <person name="O'Malley M.A."/>
            <person name="Stajich J.E."/>
            <person name="Spatafora J.W."/>
            <person name="Visel A."/>
            <person name="Grigoriev I.V."/>
        </authorList>
    </citation>
    <scope>NUCLEOTIDE SEQUENCE [LARGE SCALE GENOMIC DNA]</scope>
    <source>
        <strain evidence="3 4">CBS 931.73</strain>
    </source>
</reference>
<dbReference type="STRING" id="1314790.A0A1Y1Y4S5"/>
<dbReference type="InterPro" id="IPR050300">
    <property type="entry name" value="GDXG_lipolytic_enzyme"/>
</dbReference>
<dbReference type="Gene3D" id="3.40.50.1820">
    <property type="entry name" value="alpha/beta hydrolase"/>
    <property type="match status" value="1"/>
</dbReference>
<accession>A0A1Y1Y4S5</accession>
<dbReference type="EMBL" id="MCFE01000252">
    <property type="protein sequence ID" value="ORX92949.1"/>
    <property type="molecule type" value="Genomic_DNA"/>
</dbReference>
<evidence type="ECO:0000256" key="1">
    <source>
        <dbReference type="ARBA" id="ARBA00022801"/>
    </source>
</evidence>
<dbReference type="PANTHER" id="PTHR48081">
    <property type="entry name" value="AB HYDROLASE SUPERFAMILY PROTEIN C4A8.06C"/>
    <property type="match status" value="1"/>
</dbReference>
<evidence type="ECO:0000313" key="3">
    <source>
        <dbReference type="EMBL" id="ORX92949.1"/>
    </source>
</evidence>
<dbReference type="PANTHER" id="PTHR48081:SF33">
    <property type="entry name" value="KYNURENINE FORMAMIDASE"/>
    <property type="match status" value="1"/>
</dbReference>
<evidence type="ECO:0000313" key="4">
    <source>
        <dbReference type="Proteomes" id="UP000193498"/>
    </source>
</evidence>
<evidence type="ECO:0000259" key="2">
    <source>
        <dbReference type="Pfam" id="PF20434"/>
    </source>
</evidence>
<gene>
    <name evidence="3" type="ORF">K493DRAFT_408620</name>
</gene>